<accession>A0A268NTN5</accession>
<protein>
    <submittedName>
        <fullName evidence="1">Sporulation histidine kinase inhibitor Sda</fullName>
    </submittedName>
</protein>
<dbReference type="InterPro" id="IPR015064">
    <property type="entry name" value="Sda"/>
</dbReference>
<dbReference type="SUPFAM" id="SSF100985">
    <property type="entry name" value="Sporulation inhibitor Sda"/>
    <property type="match status" value="1"/>
</dbReference>
<organism evidence="1 2">
    <name type="scientific">Shouchella clausii</name>
    <name type="common">Alkalihalobacillus clausii</name>
    <dbReference type="NCBI Taxonomy" id="79880"/>
    <lineage>
        <taxon>Bacteria</taxon>
        <taxon>Bacillati</taxon>
        <taxon>Bacillota</taxon>
        <taxon>Bacilli</taxon>
        <taxon>Bacillales</taxon>
        <taxon>Bacillaceae</taxon>
        <taxon>Shouchella</taxon>
    </lineage>
</organism>
<evidence type="ECO:0000313" key="2">
    <source>
        <dbReference type="Proteomes" id="UP000216207"/>
    </source>
</evidence>
<gene>
    <name evidence="1" type="ORF">CHH72_22005</name>
</gene>
<comment type="caution">
    <text evidence="1">The sequence shown here is derived from an EMBL/GenBank/DDBJ whole genome shotgun (WGS) entry which is preliminary data.</text>
</comment>
<name>A0A268NTN5_SHOCL</name>
<evidence type="ECO:0000313" key="1">
    <source>
        <dbReference type="EMBL" id="PAE86751.1"/>
    </source>
</evidence>
<dbReference type="AlphaFoldDB" id="A0A268NTN5"/>
<reference evidence="1 2" key="1">
    <citation type="submission" date="2017-07" db="EMBL/GenBank/DDBJ databases">
        <title>Isolation and whole genome analysis of endospore-forming bacteria from heroin.</title>
        <authorList>
            <person name="Kalinowski J."/>
            <person name="Ahrens B."/>
            <person name="Al-Dilaimi A."/>
            <person name="Winkler A."/>
            <person name="Wibberg D."/>
            <person name="Schleenbecker U."/>
            <person name="Ruckert C."/>
            <person name="Wolfel R."/>
            <person name="Grass G."/>
        </authorList>
    </citation>
    <scope>NUCLEOTIDE SEQUENCE [LARGE SCALE GENOMIC DNA]</scope>
    <source>
        <strain evidence="1 2">7539</strain>
    </source>
</reference>
<sequence length="68" mass="7939">MKTLSDKILIEACKNAIKLNLDPDFILLLLKECQRRNLPISHHLNGKDRQVIDKTWNEKEGDSTYGRF</sequence>
<dbReference type="EMBL" id="NPCC01000052">
    <property type="protein sequence ID" value="PAE86751.1"/>
    <property type="molecule type" value="Genomic_DNA"/>
</dbReference>
<dbReference type="InterPro" id="IPR036916">
    <property type="entry name" value="Sda_sf"/>
</dbReference>
<dbReference type="Proteomes" id="UP000216207">
    <property type="component" value="Unassembled WGS sequence"/>
</dbReference>
<dbReference type="Pfam" id="PF08970">
    <property type="entry name" value="Sda"/>
    <property type="match status" value="1"/>
</dbReference>
<dbReference type="Gene3D" id="1.10.287.1100">
    <property type="entry name" value="Sporulation inhibitor A"/>
    <property type="match status" value="1"/>
</dbReference>
<proteinExistence type="predicted"/>
<dbReference type="RefSeq" id="WP_095327434.1">
    <property type="nucleotide sequence ID" value="NZ_NPCC01000052.1"/>
</dbReference>